<reference evidence="2" key="1">
    <citation type="submission" date="2021-01" db="EMBL/GenBank/DDBJ databases">
        <authorList>
            <consortium name="Genoscope - CEA"/>
            <person name="William W."/>
        </authorList>
    </citation>
    <scope>NUCLEOTIDE SEQUENCE</scope>
</reference>
<feature type="transmembrane region" description="Helical" evidence="1">
    <location>
        <begin position="171"/>
        <end position="194"/>
    </location>
</feature>
<protein>
    <recommendedName>
        <fullName evidence="4">Transmembrane protein</fullName>
    </recommendedName>
</protein>
<dbReference type="OrthoDB" id="305045at2759"/>
<keyword evidence="3" id="KW-1185">Reference proteome</keyword>
<evidence type="ECO:0008006" key="4">
    <source>
        <dbReference type="Google" id="ProtNLM"/>
    </source>
</evidence>
<keyword evidence="1" id="KW-0812">Transmembrane</keyword>
<feature type="transmembrane region" description="Helical" evidence="1">
    <location>
        <begin position="260"/>
        <end position="282"/>
    </location>
</feature>
<dbReference type="Proteomes" id="UP000692954">
    <property type="component" value="Unassembled WGS sequence"/>
</dbReference>
<dbReference type="AlphaFoldDB" id="A0A8S1LAZ4"/>
<dbReference type="EMBL" id="CAJJDN010000017">
    <property type="protein sequence ID" value="CAD8063062.1"/>
    <property type="molecule type" value="Genomic_DNA"/>
</dbReference>
<feature type="transmembrane region" description="Helical" evidence="1">
    <location>
        <begin position="55"/>
        <end position="72"/>
    </location>
</feature>
<evidence type="ECO:0000313" key="2">
    <source>
        <dbReference type="EMBL" id="CAD8063062.1"/>
    </source>
</evidence>
<evidence type="ECO:0000256" key="1">
    <source>
        <dbReference type="SAM" id="Phobius"/>
    </source>
</evidence>
<feature type="transmembrane region" description="Helical" evidence="1">
    <location>
        <begin position="25"/>
        <end position="43"/>
    </location>
</feature>
<feature type="transmembrane region" description="Helical" evidence="1">
    <location>
        <begin position="206"/>
        <end position="230"/>
    </location>
</feature>
<feature type="transmembrane region" description="Helical" evidence="1">
    <location>
        <begin position="93"/>
        <end position="112"/>
    </location>
</feature>
<comment type="caution">
    <text evidence="2">The sequence shown here is derived from an EMBL/GenBank/DDBJ whole genome shotgun (WGS) entry which is preliminary data.</text>
</comment>
<name>A0A8S1LAZ4_9CILI</name>
<gene>
    <name evidence="2" type="ORF">PSON_ATCC_30995.1.T0170217</name>
</gene>
<keyword evidence="1" id="KW-1133">Transmembrane helix</keyword>
<evidence type="ECO:0000313" key="3">
    <source>
        <dbReference type="Proteomes" id="UP000692954"/>
    </source>
</evidence>
<proteinExistence type="predicted"/>
<keyword evidence="1" id="KW-0472">Membrane</keyword>
<organism evidence="2 3">
    <name type="scientific">Paramecium sonneborni</name>
    <dbReference type="NCBI Taxonomy" id="65129"/>
    <lineage>
        <taxon>Eukaryota</taxon>
        <taxon>Sar</taxon>
        <taxon>Alveolata</taxon>
        <taxon>Ciliophora</taxon>
        <taxon>Intramacronucleata</taxon>
        <taxon>Oligohymenophorea</taxon>
        <taxon>Peniculida</taxon>
        <taxon>Parameciidae</taxon>
        <taxon>Paramecium</taxon>
    </lineage>
</organism>
<sequence length="308" mass="35815">MTTVDIIELGLKSCGFLFQRTRMDVRMSVSLVIKFIFFGLWFFESGDDKYLGGHFATTLITWVIFHLYILIIEKNYIIFGVNEVYNRRKWYKIVDFLQSTILFIYFSISVYANDNQSFFYNISITSLFADIALNFDQYLKFLERQRGIDSNLILERRIQGDEQVNQSGGEITLYCTMMIGAGLAMGMAILMQIELNKKPHLQTFPFYIWTTYLCAIGEAIFMCFIGYYLMPNVQKPDLNSEQGRNDYIKCFPSKHLLCSMYGLCIGFFSLYYAFFLGCYGFLKIAQKILQAIGWLAKNSNNQTVHPNN</sequence>
<accession>A0A8S1LAZ4</accession>